<gene>
    <name evidence="1" type="ORF">HSBAA_29490</name>
</gene>
<name>A0A455U8T7_9GAMM</name>
<protein>
    <submittedName>
        <fullName evidence="1">Uncharacterized protein</fullName>
    </submittedName>
</protein>
<dbReference type="AlphaFoldDB" id="A0A455U8T7"/>
<evidence type="ECO:0000313" key="2">
    <source>
        <dbReference type="Proteomes" id="UP000320231"/>
    </source>
</evidence>
<reference evidence="1 2" key="1">
    <citation type="journal article" date="2019" name="Microbiol. Resour. Announc.">
        <title>Complete Genome Sequence of Halomonas sulfidaeris Strain Esulfide1 Isolated from a Metal Sulfide Rock at a Depth of 2,200 Meters, Obtained Using Nanopore Sequencing.</title>
        <authorList>
            <person name="Saito M."/>
            <person name="Nishigata A."/>
            <person name="Galipon J."/>
            <person name="Arakawa K."/>
        </authorList>
    </citation>
    <scope>NUCLEOTIDE SEQUENCE [LARGE SCALE GENOMIC DNA]</scope>
    <source>
        <strain evidence="1 2">ATCC BAA-803</strain>
    </source>
</reference>
<dbReference type="Proteomes" id="UP000320231">
    <property type="component" value="Chromosome"/>
</dbReference>
<evidence type="ECO:0000313" key="1">
    <source>
        <dbReference type="EMBL" id="BBI61643.1"/>
    </source>
</evidence>
<dbReference type="EMBL" id="AP019514">
    <property type="protein sequence ID" value="BBI61643.1"/>
    <property type="molecule type" value="Genomic_DNA"/>
</dbReference>
<accession>A0A455U8T7</accession>
<organism evidence="1 2">
    <name type="scientific">Vreelandella sulfidaeris</name>
    <dbReference type="NCBI Taxonomy" id="115553"/>
    <lineage>
        <taxon>Bacteria</taxon>
        <taxon>Pseudomonadati</taxon>
        <taxon>Pseudomonadota</taxon>
        <taxon>Gammaproteobacteria</taxon>
        <taxon>Oceanospirillales</taxon>
        <taxon>Halomonadaceae</taxon>
        <taxon>Vreelandella</taxon>
    </lineage>
</organism>
<dbReference type="KEGG" id="hsr:HSBAA_29490"/>
<proteinExistence type="predicted"/>
<sequence length="82" mass="9209">MTRATTSRLIATFNESNGRLNVDRAARTITVTLTSAYTLTLPESKNYYAIELAEIYDLHTGATKEAFRVIEGRFDILPQIIV</sequence>